<dbReference type="AlphaFoldDB" id="A0A1S8TNL0"/>
<evidence type="ECO:0000259" key="5">
    <source>
        <dbReference type="PROSITE" id="PS51372"/>
    </source>
</evidence>
<proteinExistence type="predicted"/>
<dbReference type="SUPFAM" id="SSF46785">
    <property type="entry name" value="Winged helix' DNA-binding domain"/>
    <property type="match status" value="1"/>
</dbReference>
<feature type="domain" description="PRD" evidence="5">
    <location>
        <begin position="296"/>
        <end position="403"/>
    </location>
</feature>
<dbReference type="InterPro" id="IPR050661">
    <property type="entry name" value="BglG_antiterminators"/>
</dbReference>
<gene>
    <name evidence="6" type="primary">licR_1</name>
    <name evidence="6" type="ORF">CLPUN_16810</name>
</gene>
<dbReference type="PANTHER" id="PTHR30185:SF18">
    <property type="entry name" value="TRANSCRIPTIONAL REGULATOR MTLR"/>
    <property type="match status" value="1"/>
</dbReference>
<evidence type="ECO:0000256" key="4">
    <source>
        <dbReference type="ARBA" id="ARBA00023163"/>
    </source>
</evidence>
<dbReference type="EMBL" id="LZZM01000105">
    <property type="protein sequence ID" value="OOM79311.1"/>
    <property type="molecule type" value="Genomic_DNA"/>
</dbReference>
<dbReference type="STRING" id="29367.CLPUN_16810"/>
<dbReference type="SUPFAM" id="SSF63520">
    <property type="entry name" value="PTS-regulatory domain, PRD"/>
    <property type="match status" value="1"/>
</dbReference>
<dbReference type="InterPro" id="IPR013196">
    <property type="entry name" value="HTH_11"/>
</dbReference>
<dbReference type="InterPro" id="IPR007737">
    <property type="entry name" value="Mga_HTH"/>
</dbReference>
<dbReference type="InterPro" id="IPR011608">
    <property type="entry name" value="PRD"/>
</dbReference>
<dbReference type="Pfam" id="PF05043">
    <property type="entry name" value="Mga"/>
    <property type="match status" value="1"/>
</dbReference>
<keyword evidence="3" id="KW-0010">Activator</keyword>
<protein>
    <submittedName>
        <fullName evidence="6">Putative licABCH operon regulator</fullName>
    </submittedName>
</protein>
<name>A0A1S8TNL0_9CLOT</name>
<dbReference type="InterPro" id="IPR036634">
    <property type="entry name" value="PRD_sf"/>
</dbReference>
<dbReference type="Gene3D" id="3.40.50.2300">
    <property type="match status" value="1"/>
</dbReference>
<dbReference type="PANTHER" id="PTHR30185">
    <property type="entry name" value="CRYPTIC BETA-GLUCOSIDE BGL OPERON ANTITERMINATOR"/>
    <property type="match status" value="1"/>
</dbReference>
<evidence type="ECO:0000256" key="3">
    <source>
        <dbReference type="ARBA" id="ARBA00023159"/>
    </source>
</evidence>
<organism evidence="6 7">
    <name type="scientific">Clostridium puniceum</name>
    <dbReference type="NCBI Taxonomy" id="29367"/>
    <lineage>
        <taxon>Bacteria</taxon>
        <taxon>Bacillati</taxon>
        <taxon>Bacillota</taxon>
        <taxon>Clostridia</taxon>
        <taxon>Eubacteriales</taxon>
        <taxon>Clostridiaceae</taxon>
        <taxon>Clostridium</taxon>
    </lineage>
</organism>
<accession>A0A1S8TNL0</accession>
<dbReference type="Pfam" id="PF00874">
    <property type="entry name" value="PRD"/>
    <property type="match status" value="1"/>
</dbReference>
<keyword evidence="2" id="KW-0805">Transcription regulation</keyword>
<dbReference type="Gene3D" id="1.10.1790.10">
    <property type="entry name" value="PRD domain"/>
    <property type="match status" value="1"/>
</dbReference>
<evidence type="ECO:0000256" key="1">
    <source>
        <dbReference type="ARBA" id="ARBA00022737"/>
    </source>
</evidence>
<dbReference type="InterPro" id="IPR036388">
    <property type="entry name" value="WH-like_DNA-bd_sf"/>
</dbReference>
<keyword evidence="1" id="KW-0677">Repeat</keyword>
<comment type="caution">
    <text evidence="6">The sequence shown here is derived from an EMBL/GenBank/DDBJ whole genome shotgun (WGS) entry which is preliminary data.</text>
</comment>
<keyword evidence="4" id="KW-0804">Transcription</keyword>
<evidence type="ECO:0000313" key="7">
    <source>
        <dbReference type="Proteomes" id="UP000190890"/>
    </source>
</evidence>
<dbReference type="Gene3D" id="1.10.10.10">
    <property type="entry name" value="Winged helix-like DNA-binding domain superfamily/Winged helix DNA-binding domain"/>
    <property type="match status" value="2"/>
</dbReference>
<keyword evidence="7" id="KW-1185">Reference proteome</keyword>
<dbReference type="InterPro" id="IPR036390">
    <property type="entry name" value="WH_DNA-bd_sf"/>
</dbReference>
<dbReference type="Proteomes" id="UP000190890">
    <property type="component" value="Unassembled WGS sequence"/>
</dbReference>
<evidence type="ECO:0000313" key="6">
    <source>
        <dbReference type="EMBL" id="OOM79311.1"/>
    </source>
</evidence>
<dbReference type="GO" id="GO:0006355">
    <property type="term" value="P:regulation of DNA-templated transcription"/>
    <property type="evidence" value="ECO:0007669"/>
    <property type="project" value="InterPro"/>
</dbReference>
<reference evidence="6 7" key="1">
    <citation type="submission" date="2016-05" db="EMBL/GenBank/DDBJ databases">
        <title>Microbial solvent formation.</title>
        <authorList>
            <person name="Poehlein A."/>
            <person name="Montoya Solano J.D."/>
            <person name="Flitsch S."/>
            <person name="Krabben P."/>
            <person name="Duerre P."/>
            <person name="Daniel R."/>
        </authorList>
    </citation>
    <scope>NUCLEOTIDE SEQUENCE [LARGE SCALE GENOMIC DNA]</scope>
    <source>
        <strain evidence="6 7">DSM 2619</strain>
    </source>
</reference>
<sequence length="499" mass="59312">MNLNRRHRDILNIILNTDACITGNELARICNVTIRTIRSDIKEINDLLKEYHVEIESSIKKGYFLNKENKEILKRNNVIRKVLDYKYIIETPSLPIDRQMYILLKLITKKYISVEELTETLYISASTVNNDVAFINKWLKKDLKLGISYSLNEGITLKANEKEKRNIISWVLAIRMNISSISKYWNYLFEENDVIAEAREIYHILSAETKKYKYYLSGHSAQLLCYEILIAVKRQQLGFNLNDSDYINFELMPMMSEIREKLEKKLEENLSEAEWINLEQYFKSKQFLQRTDVKNIETEEAIYIVDEFLRTLHEKFKIDLNSNPDNKYKLVLYVAPMINRLKYNHCISNKIDEKVIQTYKTEFKMASEIIHIIKRKLNLDMELIDLAYITIHLVTMCGMWRYKLNTVIVCDYDESILSFIKDKVKNCFGEKIEIRRSYDYQEFMYEDEEKLKKVDFIITTSTIADITNIPFVRINPEIDQNDIDMITEYLHSYKSKLVL</sequence>
<evidence type="ECO:0000256" key="2">
    <source>
        <dbReference type="ARBA" id="ARBA00023015"/>
    </source>
</evidence>
<dbReference type="Pfam" id="PF08279">
    <property type="entry name" value="HTH_11"/>
    <property type="match status" value="1"/>
</dbReference>
<dbReference type="PROSITE" id="PS51372">
    <property type="entry name" value="PRD_2"/>
    <property type="match status" value="1"/>
</dbReference>